<gene>
    <name evidence="2" type="ORF">FPOA_04587</name>
</gene>
<reference evidence="2 3" key="1">
    <citation type="submission" date="2016-06" db="EMBL/GenBank/DDBJ databases">
        <title>Living apart together: crosstalk between the core and supernumerary genomes in a fungal plant pathogen.</title>
        <authorList>
            <person name="Vanheule A."/>
            <person name="Audenaert K."/>
            <person name="Warris S."/>
            <person name="Van De Geest H."/>
            <person name="Schijlen E."/>
            <person name="Hofte M."/>
            <person name="De Saeger S."/>
            <person name="Haesaert G."/>
            <person name="Waalwijk C."/>
            <person name="Van Der Lee T."/>
        </authorList>
    </citation>
    <scope>NUCLEOTIDE SEQUENCE [LARGE SCALE GENOMIC DNA]</scope>
    <source>
        <strain evidence="2 3">2516</strain>
    </source>
</reference>
<evidence type="ECO:0000313" key="3">
    <source>
        <dbReference type="Proteomes" id="UP000091967"/>
    </source>
</evidence>
<organism evidence="2 3">
    <name type="scientific">Fusarium poae</name>
    <dbReference type="NCBI Taxonomy" id="36050"/>
    <lineage>
        <taxon>Eukaryota</taxon>
        <taxon>Fungi</taxon>
        <taxon>Dikarya</taxon>
        <taxon>Ascomycota</taxon>
        <taxon>Pezizomycotina</taxon>
        <taxon>Sordariomycetes</taxon>
        <taxon>Hypocreomycetidae</taxon>
        <taxon>Hypocreales</taxon>
        <taxon>Nectriaceae</taxon>
        <taxon>Fusarium</taxon>
    </lineage>
</organism>
<feature type="compositionally biased region" description="Basic residues" evidence="1">
    <location>
        <begin position="206"/>
        <end position="223"/>
    </location>
</feature>
<evidence type="ECO:0000256" key="1">
    <source>
        <dbReference type="SAM" id="MobiDB-lite"/>
    </source>
</evidence>
<dbReference type="Proteomes" id="UP000091967">
    <property type="component" value="Unassembled WGS sequence"/>
</dbReference>
<evidence type="ECO:0000313" key="2">
    <source>
        <dbReference type="EMBL" id="OBS24039.1"/>
    </source>
</evidence>
<sequence length="230" mass="25887">MVVFLIAIKHATLTSKQHSKKTSVTTSTRPVCTMILQVNLDSSQTVVGESAPTASVHDPEPSRYQVFHIEHSPNVHKIFIPTSFPRPAGYLYSVTDASLQDHPQTALPVTADILNSPEHMGDIHQSRFVGFIASQDLDRMRTMIKDHSRPLSPDDYASLPDYVTHCEVWVRVVVEMLLDDGILEAPPPEPATTGGHRLPRHHHTAHCIHQRLHSHHPYRRRARQSVDRGH</sequence>
<protein>
    <submittedName>
        <fullName evidence="2">Uncharacterized protein</fullName>
    </submittedName>
</protein>
<name>A0A1B8AU22_FUSPO</name>
<keyword evidence="3" id="KW-1185">Reference proteome</keyword>
<accession>A0A1B8AU22</accession>
<dbReference type="AlphaFoldDB" id="A0A1B8AU22"/>
<dbReference type="OMA" id="CATIKSH"/>
<dbReference type="EMBL" id="LYXU01000002">
    <property type="protein sequence ID" value="OBS24039.1"/>
    <property type="molecule type" value="Genomic_DNA"/>
</dbReference>
<feature type="region of interest" description="Disordered" evidence="1">
    <location>
        <begin position="206"/>
        <end position="230"/>
    </location>
</feature>
<proteinExistence type="predicted"/>
<comment type="caution">
    <text evidence="2">The sequence shown here is derived from an EMBL/GenBank/DDBJ whole genome shotgun (WGS) entry which is preliminary data.</text>
</comment>